<protein>
    <recommendedName>
        <fullName evidence="4">WW domain-containing protein</fullName>
    </recommendedName>
</protein>
<name>A0A517LMR6_9PEZI</name>
<keyword evidence="3" id="KW-1185">Reference proteome</keyword>
<sequence>MENRNGPRSQGLSVYSTGWVVTCAERQPEDFNKGLTVLGSQTIQYSLVPHLRDTLSIPDHTIPRESREFPFCLLVGSLNGTLEGTIPLPSDRPRSYKLLQASYFLPRQQLQDLNTKSRFSSASTDHNPRNSLRKYYFVQISTGKSTWDKPTEAAPGAPTLSNTATPAQTANPYQTPNEQVMSGQETEGTRGMGDNQHGESTDRAGGLGGMAMNAILGGNKKQSNNSGSGGLVGQLAGQFLGGGKQTHGSSGQNSGGAGGLMGQLASGFMGGGSKPQNQQGQQSSQHHSSGGIGGMLGGILGGGSHGSSSQNNSYGYTSTGQTGTYSGTAPPTSYTPSGQHQPSAQYQPPSQHQGGAGAYGGQSHQSSYSSQPPQGQYGQTSQHHSTSQYGIAPASGGYGHPAPSNDQYSQHGSSQPGSNYPTPPPPQYSHHQQGNQSGPPGGYGQQTPGQYPPVPGQGQYGQPPSGGRYGQPQHPQHGGGQYGQPPQGGQYGGQQHQQSYGGGYPGQSQGQQHNQSQGPPPPGW</sequence>
<evidence type="ECO:0008006" key="4">
    <source>
        <dbReference type="Google" id="ProtNLM"/>
    </source>
</evidence>
<proteinExistence type="predicted"/>
<feature type="region of interest" description="Disordered" evidence="1">
    <location>
        <begin position="146"/>
        <end position="230"/>
    </location>
</feature>
<feature type="compositionally biased region" description="Low complexity" evidence="1">
    <location>
        <begin position="306"/>
        <end position="328"/>
    </location>
</feature>
<feature type="compositionally biased region" description="Low complexity" evidence="1">
    <location>
        <begin position="361"/>
        <end position="382"/>
    </location>
</feature>
<dbReference type="STRING" id="50376.A0A517LMR6"/>
<accession>A0A517LMR6</accession>
<reference evidence="2 3" key="1">
    <citation type="submission" date="2019-07" db="EMBL/GenBank/DDBJ databases">
        <title>Finished genome of Venturia effusa.</title>
        <authorList>
            <person name="Young C.A."/>
            <person name="Cox M.P."/>
            <person name="Ganley A.R.D."/>
            <person name="David W.J."/>
        </authorList>
    </citation>
    <scope>NUCLEOTIDE SEQUENCE [LARGE SCALE GENOMIC DNA]</scope>
    <source>
        <strain evidence="3">albino</strain>
    </source>
</reference>
<feature type="compositionally biased region" description="Polar residues" evidence="1">
    <location>
        <begin position="404"/>
        <end position="420"/>
    </location>
</feature>
<organism evidence="2 3">
    <name type="scientific">Venturia effusa</name>
    <dbReference type="NCBI Taxonomy" id="50376"/>
    <lineage>
        <taxon>Eukaryota</taxon>
        <taxon>Fungi</taxon>
        <taxon>Dikarya</taxon>
        <taxon>Ascomycota</taxon>
        <taxon>Pezizomycotina</taxon>
        <taxon>Dothideomycetes</taxon>
        <taxon>Pleosporomycetidae</taxon>
        <taxon>Venturiales</taxon>
        <taxon>Venturiaceae</taxon>
        <taxon>Venturia</taxon>
    </lineage>
</organism>
<feature type="region of interest" description="Disordered" evidence="1">
    <location>
        <begin position="242"/>
        <end position="524"/>
    </location>
</feature>
<feature type="compositionally biased region" description="Gly residues" evidence="1">
    <location>
        <begin position="290"/>
        <end position="305"/>
    </location>
</feature>
<dbReference type="Proteomes" id="UP000316270">
    <property type="component" value="Chromosome 16"/>
</dbReference>
<dbReference type="EMBL" id="CP042200">
    <property type="protein sequence ID" value="QDS76927.1"/>
    <property type="molecule type" value="Genomic_DNA"/>
</dbReference>
<gene>
    <name evidence="2" type="ORF">FKW77_004510</name>
</gene>
<evidence type="ECO:0000256" key="1">
    <source>
        <dbReference type="SAM" id="MobiDB-lite"/>
    </source>
</evidence>
<feature type="compositionally biased region" description="Low complexity" evidence="1">
    <location>
        <begin position="456"/>
        <end position="476"/>
    </location>
</feature>
<dbReference type="OrthoDB" id="2367685at2759"/>
<dbReference type="AlphaFoldDB" id="A0A517LMR6"/>
<feature type="compositionally biased region" description="Polar residues" evidence="1">
    <location>
        <begin position="329"/>
        <end position="349"/>
    </location>
</feature>
<evidence type="ECO:0000313" key="3">
    <source>
        <dbReference type="Proteomes" id="UP000316270"/>
    </source>
</evidence>
<feature type="compositionally biased region" description="Low complexity" evidence="1">
    <location>
        <begin position="483"/>
        <end position="499"/>
    </location>
</feature>
<feature type="compositionally biased region" description="Polar residues" evidence="1">
    <location>
        <begin position="159"/>
        <end position="186"/>
    </location>
</feature>
<evidence type="ECO:0000313" key="2">
    <source>
        <dbReference type="EMBL" id="QDS76927.1"/>
    </source>
</evidence>
<feature type="compositionally biased region" description="Low complexity" evidence="1">
    <location>
        <begin position="506"/>
        <end position="517"/>
    </location>
</feature>
<feature type="compositionally biased region" description="Low complexity" evidence="1">
    <location>
        <begin position="274"/>
        <end position="289"/>
    </location>
</feature>